<evidence type="ECO:0000313" key="2">
    <source>
        <dbReference type="Proteomes" id="UP001054837"/>
    </source>
</evidence>
<evidence type="ECO:0000313" key="1">
    <source>
        <dbReference type="EMBL" id="GIY04397.1"/>
    </source>
</evidence>
<accession>A0AAV4Q861</accession>
<keyword evidence="2" id="KW-1185">Reference proteome</keyword>
<proteinExistence type="predicted"/>
<dbReference type="AlphaFoldDB" id="A0AAV4Q861"/>
<protein>
    <submittedName>
        <fullName evidence="1">Uncharacterized protein</fullName>
    </submittedName>
</protein>
<dbReference type="Proteomes" id="UP001054837">
    <property type="component" value="Unassembled WGS sequence"/>
</dbReference>
<sequence>MEIYMNWVKRFAIRPVKSVELNGCPSQLHVEFQDGRVVTRRLDVGLRLFFILMQNIKGHLIDSSDTLDTIPTQLGYFELLGYQSGDVAVFMRENNIHFTSQFS</sequence>
<gene>
    <name evidence="1" type="ORF">CDAR_54281</name>
</gene>
<organism evidence="1 2">
    <name type="scientific">Caerostris darwini</name>
    <dbReference type="NCBI Taxonomy" id="1538125"/>
    <lineage>
        <taxon>Eukaryota</taxon>
        <taxon>Metazoa</taxon>
        <taxon>Ecdysozoa</taxon>
        <taxon>Arthropoda</taxon>
        <taxon>Chelicerata</taxon>
        <taxon>Arachnida</taxon>
        <taxon>Araneae</taxon>
        <taxon>Araneomorphae</taxon>
        <taxon>Entelegynae</taxon>
        <taxon>Araneoidea</taxon>
        <taxon>Araneidae</taxon>
        <taxon>Caerostris</taxon>
    </lineage>
</organism>
<reference evidence="1 2" key="1">
    <citation type="submission" date="2021-06" db="EMBL/GenBank/DDBJ databases">
        <title>Caerostris darwini draft genome.</title>
        <authorList>
            <person name="Kono N."/>
            <person name="Arakawa K."/>
        </authorList>
    </citation>
    <scope>NUCLEOTIDE SEQUENCE [LARGE SCALE GENOMIC DNA]</scope>
</reference>
<name>A0AAV4Q861_9ARAC</name>
<comment type="caution">
    <text evidence="1">The sequence shown here is derived from an EMBL/GenBank/DDBJ whole genome shotgun (WGS) entry which is preliminary data.</text>
</comment>
<dbReference type="EMBL" id="BPLQ01003925">
    <property type="protein sequence ID" value="GIY04397.1"/>
    <property type="molecule type" value="Genomic_DNA"/>
</dbReference>